<gene>
    <name evidence="5" type="ORF">GCM10007390_12040</name>
</gene>
<comment type="subcellular location">
    <subcellularLocation>
        <location evidence="1">Cell envelope</location>
    </subcellularLocation>
</comment>
<evidence type="ECO:0000313" key="6">
    <source>
        <dbReference type="Proteomes" id="UP000598271"/>
    </source>
</evidence>
<dbReference type="AlphaFoldDB" id="A0A8J3G7U5"/>
<keyword evidence="2 3" id="KW-0175">Coiled coil</keyword>
<dbReference type="EMBL" id="BMXF01000001">
    <property type="protein sequence ID" value="GHB59912.1"/>
    <property type="molecule type" value="Genomic_DNA"/>
</dbReference>
<evidence type="ECO:0000259" key="4">
    <source>
        <dbReference type="Pfam" id="PF25917"/>
    </source>
</evidence>
<proteinExistence type="predicted"/>
<evidence type="ECO:0000313" key="5">
    <source>
        <dbReference type="EMBL" id="GHB59912.1"/>
    </source>
</evidence>
<reference evidence="5 6" key="1">
    <citation type="journal article" date="2014" name="Int. J. Syst. Evol. Microbiol.">
        <title>Complete genome sequence of Corynebacterium casei LMG S-19264T (=DSM 44701T), isolated from a smear-ripened cheese.</title>
        <authorList>
            <consortium name="US DOE Joint Genome Institute (JGI-PGF)"/>
            <person name="Walter F."/>
            <person name="Albersmeier A."/>
            <person name="Kalinowski J."/>
            <person name="Ruckert C."/>
        </authorList>
    </citation>
    <scope>NUCLEOTIDE SEQUENCE [LARGE SCALE GENOMIC DNA]</scope>
    <source>
        <strain evidence="5 6">KCTC 12866</strain>
    </source>
</reference>
<sequence>MKRHSIFLLAGLVTLVACRPDSDTADAYGNFEAVETTVSAQATGELYSFTVQEGESLDSGQTVGSIDTEQLELRKAQLLASKQAVQSRAPNVSAQLSAYEQQIAVQEQQRNTLLREQKRSQNLVAAGAAPTKQLDDINAQLETLDRQIALTRQQRAAQASALNTQRSGTVAETAPLAEQVKQLDDQIAKASVVNPVGGTVTVKYAEPGEVVSYGKPLYKIATLDNITLRAYVGGDQLVNVKPGQCVQVSVDAPEGALKTYDGVVTWISSKAEFTPKVIQTKEERVNLVYAMKIIVKNDGGLKIGMPGEVRFGEQAGK</sequence>
<evidence type="ECO:0000256" key="3">
    <source>
        <dbReference type="SAM" id="Coils"/>
    </source>
</evidence>
<dbReference type="PROSITE" id="PS51257">
    <property type="entry name" value="PROKAR_LIPOPROTEIN"/>
    <property type="match status" value="1"/>
</dbReference>
<keyword evidence="6" id="KW-1185">Reference proteome</keyword>
<dbReference type="PANTHER" id="PTHR32347">
    <property type="entry name" value="EFFLUX SYSTEM COMPONENT YKNX-RELATED"/>
    <property type="match status" value="1"/>
</dbReference>
<organism evidence="5 6">
    <name type="scientific">Persicitalea jodogahamensis</name>
    <dbReference type="NCBI Taxonomy" id="402147"/>
    <lineage>
        <taxon>Bacteria</taxon>
        <taxon>Pseudomonadati</taxon>
        <taxon>Bacteroidota</taxon>
        <taxon>Cytophagia</taxon>
        <taxon>Cytophagales</taxon>
        <taxon>Spirosomataceae</taxon>
        <taxon>Persicitalea</taxon>
    </lineage>
</organism>
<feature type="coiled-coil region" evidence="3">
    <location>
        <begin position="96"/>
        <end position="154"/>
    </location>
</feature>
<evidence type="ECO:0000256" key="1">
    <source>
        <dbReference type="ARBA" id="ARBA00004196"/>
    </source>
</evidence>
<dbReference type="PANTHER" id="PTHR32347:SF23">
    <property type="entry name" value="BLL5650 PROTEIN"/>
    <property type="match status" value="1"/>
</dbReference>
<comment type="caution">
    <text evidence="5">The sequence shown here is derived from an EMBL/GenBank/DDBJ whole genome shotgun (WGS) entry which is preliminary data.</text>
</comment>
<feature type="domain" description="Multidrug resistance protein MdtA-like barrel-sandwich hybrid" evidence="4">
    <location>
        <begin position="37"/>
        <end position="218"/>
    </location>
</feature>
<dbReference type="InterPro" id="IPR058625">
    <property type="entry name" value="MdtA-like_BSH"/>
</dbReference>
<evidence type="ECO:0000256" key="2">
    <source>
        <dbReference type="ARBA" id="ARBA00023054"/>
    </source>
</evidence>
<dbReference type="GO" id="GO:0030313">
    <property type="term" value="C:cell envelope"/>
    <property type="evidence" value="ECO:0007669"/>
    <property type="project" value="UniProtKB-SubCell"/>
</dbReference>
<dbReference type="Pfam" id="PF25917">
    <property type="entry name" value="BSH_RND"/>
    <property type="match status" value="1"/>
</dbReference>
<dbReference type="Proteomes" id="UP000598271">
    <property type="component" value="Unassembled WGS sequence"/>
</dbReference>
<protein>
    <submittedName>
        <fullName evidence="5">Membrane protein</fullName>
    </submittedName>
</protein>
<dbReference type="Gene3D" id="2.40.50.100">
    <property type="match status" value="1"/>
</dbReference>
<dbReference type="InterPro" id="IPR050465">
    <property type="entry name" value="UPF0194_transport"/>
</dbReference>
<dbReference type="RefSeq" id="WP_189563424.1">
    <property type="nucleotide sequence ID" value="NZ_BMXF01000001.1"/>
</dbReference>
<dbReference type="Gene3D" id="2.40.30.170">
    <property type="match status" value="1"/>
</dbReference>
<name>A0A8J3G7U5_9BACT</name>
<accession>A0A8J3G7U5</accession>